<dbReference type="PANTHER" id="PTHR42852">
    <property type="entry name" value="THIOL:DISULFIDE INTERCHANGE PROTEIN DSBE"/>
    <property type="match status" value="1"/>
</dbReference>
<dbReference type="InterPro" id="IPR000866">
    <property type="entry name" value="AhpC/TSA"/>
</dbReference>
<dbReference type="Gene3D" id="3.40.30.10">
    <property type="entry name" value="Glutaredoxin"/>
    <property type="match status" value="1"/>
</dbReference>
<dbReference type="SUPFAM" id="SSF52833">
    <property type="entry name" value="Thioredoxin-like"/>
    <property type="match status" value="1"/>
</dbReference>
<proteinExistence type="predicted"/>
<dbReference type="InterPro" id="IPR013766">
    <property type="entry name" value="Thioredoxin_domain"/>
</dbReference>
<accession>A0A1Y2PBK4</accession>
<organism evidence="2 3">
    <name type="scientific">Tenacibaculum holothuriorum</name>
    <dbReference type="NCBI Taxonomy" id="1635173"/>
    <lineage>
        <taxon>Bacteria</taxon>
        <taxon>Pseudomonadati</taxon>
        <taxon>Bacteroidota</taxon>
        <taxon>Flavobacteriia</taxon>
        <taxon>Flavobacteriales</taxon>
        <taxon>Flavobacteriaceae</taxon>
        <taxon>Tenacibaculum</taxon>
    </lineage>
</organism>
<dbReference type="GO" id="GO:0016491">
    <property type="term" value="F:oxidoreductase activity"/>
    <property type="evidence" value="ECO:0007669"/>
    <property type="project" value="InterPro"/>
</dbReference>
<feature type="domain" description="Thioredoxin" evidence="1">
    <location>
        <begin position="109"/>
        <end position="247"/>
    </location>
</feature>
<dbReference type="STRING" id="1635173.WH52_11750"/>
<dbReference type="Proteomes" id="UP000194221">
    <property type="component" value="Unassembled WGS sequence"/>
</dbReference>
<sequence>MAKKTPTKTPSKIEKNISVDSKDIQKSYENWNTYNKENIDLMSSFTAIDDSGKKVGKELFLNLLRTGLYIPIKTDKPYNYQLVEINADADSKIKKTIRSAAKIAVKYHNMEGKKLPEYDFVDINGVSYNKKDTEGKLLVLKCWFITCKICVEEFPELNALVDRYKDENVEFVSLAFDKGDKLTEFLKTKPFKYSVIPEQKDYMNKKLKVKQYPTHVIVDTDGTILKMTNNVRSLTHELDKITGKNNS</sequence>
<evidence type="ECO:0000313" key="3">
    <source>
        <dbReference type="Proteomes" id="UP000194221"/>
    </source>
</evidence>
<evidence type="ECO:0000313" key="2">
    <source>
        <dbReference type="EMBL" id="OSY87381.1"/>
    </source>
</evidence>
<evidence type="ECO:0000259" key="1">
    <source>
        <dbReference type="PROSITE" id="PS51352"/>
    </source>
</evidence>
<dbReference type="PROSITE" id="PS51352">
    <property type="entry name" value="THIOREDOXIN_2"/>
    <property type="match status" value="1"/>
</dbReference>
<gene>
    <name evidence="2" type="ORF">WH52_11750</name>
</gene>
<protein>
    <recommendedName>
        <fullName evidence="1">Thioredoxin domain-containing protein</fullName>
    </recommendedName>
</protein>
<dbReference type="AlphaFoldDB" id="A0A1Y2PBK4"/>
<dbReference type="InterPro" id="IPR050553">
    <property type="entry name" value="Thioredoxin_ResA/DsbE_sf"/>
</dbReference>
<dbReference type="InterPro" id="IPR036249">
    <property type="entry name" value="Thioredoxin-like_sf"/>
</dbReference>
<dbReference type="GO" id="GO:0016209">
    <property type="term" value="F:antioxidant activity"/>
    <property type="evidence" value="ECO:0007669"/>
    <property type="project" value="InterPro"/>
</dbReference>
<keyword evidence="3" id="KW-1185">Reference proteome</keyword>
<name>A0A1Y2PBK4_9FLAO</name>
<dbReference type="CDD" id="cd02966">
    <property type="entry name" value="TlpA_like_family"/>
    <property type="match status" value="1"/>
</dbReference>
<dbReference type="PANTHER" id="PTHR42852:SF13">
    <property type="entry name" value="PROTEIN DIPZ"/>
    <property type="match status" value="1"/>
</dbReference>
<dbReference type="EMBL" id="LAPZ01000012">
    <property type="protein sequence ID" value="OSY87381.1"/>
    <property type="molecule type" value="Genomic_DNA"/>
</dbReference>
<comment type="caution">
    <text evidence="2">The sequence shown here is derived from an EMBL/GenBank/DDBJ whole genome shotgun (WGS) entry which is preliminary data.</text>
</comment>
<dbReference type="InParanoid" id="A0A1Y2PBK4"/>
<dbReference type="Pfam" id="PF00578">
    <property type="entry name" value="AhpC-TSA"/>
    <property type="match status" value="1"/>
</dbReference>
<reference evidence="2 3" key="1">
    <citation type="submission" date="2015-03" db="EMBL/GenBank/DDBJ databases">
        <title>Genome sequence of Tenacibaculum sp. S2-2, isolated from intestinal microbiota of sea cucumber, Apostichopus japonicas.</title>
        <authorList>
            <person name="Shao Z."/>
            <person name="Wang L."/>
            <person name="Li X."/>
        </authorList>
    </citation>
    <scope>NUCLEOTIDE SEQUENCE [LARGE SCALE GENOMIC DNA]</scope>
    <source>
        <strain evidence="2 3">S2-2</strain>
    </source>
</reference>